<evidence type="ECO:0000313" key="6">
    <source>
        <dbReference type="RefSeq" id="XP_026759700.2"/>
    </source>
</evidence>
<dbReference type="PANTHER" id="PTHR14024:SF53">
    <property type="entry name" value="LIPID STORAGE DROPLETS SURFACE-BINDING PROTEIN 2"/>
    <property type="match status" value="1"/>
</dbReference>
<feature type="compositionally biased region" description="Basic and acidic residues" evidence="4">
    <location>
        <begin position="297"/>
        <end position="309"/>
    </location>
</feature>
<feature type="compositionally biased region" description="Low complexity" evidence="4">
    <location>
        <begin position="272"/>
        <end position="291"/>
    </location>
</feature>
<evidence type="ECO:0000256" key="1">
    <source>
        <dbReference type="ARBA" id="ARBA00004502"/>
    </source>
</evidence>
<evidence type="ECO:0000256" key="4">
    <source>
        <dbReference type="SAM" id="MobiDB-lite"/>
    </source>
</evidence>
<dbReference type="RefSeq" id="XP_026759700.2">
    <property type="nucleotide sequence ID" value="XM_026903899.3"/>
</dbReference>
<dbReference type="Pfam" id="PF03036">
    <property type="entry name" value="Perilipin"/>
    <property type="match status" value="1"/>
</dbReference>
<comment type="subcellular location">
    <subcellularLocation>
        <location evidence="1">Lipid droplet</location>
    </subcellularLocation>
</comment>
<sequence length="309" mass="33103">MATEVNAPPAATMPQLQCFQKAMTLPTVEAAVGQFGAMYTKVKGAHTLLDWALTLVEDNMTMAALKAVPYVSAPLAVGDATIVAAIDELERRVPLVTEEPKVIVETTKQAVMSRISPHVNKVCIARTAAEQRVKSLKELSWTKANALLSTAYGQKALHSVDTGAMYVMQLLDHYLPPVGPQPEPTGEIVLATADPALHTVQTVGRLSAVAARRVWANLAYKINELRSSGIEFDVRRYIAALLAALHLANVTNQQHQKEKEEEGKGTQNIAEPAPATSAPPASQPSAPSTATIVKTTPEGKSDISEKSKQ</sequence>
<reference evidence="6" key="1">
    <citation type="submission" date="2025-08" db="UniProtKB">
        <authorList>
            <consortium name="RefSeq"/>
        </authorList>
    </citation>
    <scope>IDENTIFICATION</scope>
    <source>
        <tissue evidence="6">Whole larvae</tissue>
    </source>
</reference>
<protein>
    <submittedName>
        <fullName evidence="6">Lipid storage droplets surface-binding protein 2</fullName>
    </submittedName>
</protein>
<keyword evidence="5" id="KW-1185">Reference proteome</keyword>
<dbReference type="PANTHER" id="PTHR14024">
    <property type="entry name" value="PERILIPIN"/>
    <property type="match status" value="1"/>
</dbReference>
<proteinExistence type="inferred from homology"/>
<evidence type="ECO:0000313" key="5">
    <source>
        <dbReference type="Proteomes" id="UP001652740"/>
    </source>
</evidence>
<accession>A0A6J1X1W5</accession>
<comment type="similarity">
    <text evidence="2">Belongs to the perilipin family.</text>
</comment>
<name>A0A6J1X1W5_GALME</name>
<dbReference type="InterPro" id="IPR004279">
    <property type="entry name" value="Perilipin"/>
</dbReference>
<evidence type="ECO:0000256" key="3">
    <source>
        <dbReference type="ARBA" id="ARBA00022677"/>
    </source>
</evidence>
<dbReference type="KEGG" id="gmw:113518877"/>
<dbReference type="GeneID" id="113518877"/>
<dbReference type="AlphaFoldDB" id="A0A6J1X1W5"/>
<organism evidence="5 6">
    <name type="scientific">Galleria mellonella</name>
    <name type="common">Greater wax moth</name>
    <dbReference type="NCBI Taxonomy" id="7137"/>
    <lineage>
        <taxon>Eukaryota</taxon>
        <taxon>Metazoa</taxon>
        <taxon>Ecdysozoa</taxon>
        <taxon>Arthropoda</taxon>
        <taxon>Hexapoda</taxon>
        <taxon>Insecta</taxon>
        <taxon>Pterygota</taxon>
        <taxon>Neoptera</taxon>
        <taxon>Endopterygota</taxon>
        <taxon>Lepidoptera</taxon>
        <taxon>Glossata</taxon>
        <taxon>Ditrysia</taxon>
        <taxon>Pyraloidea</taxon>
        <taxon>Pyralidae</taxon>
        <taxon>Galleriinae</taxon>
        <taxon>Galleria</taxon>
    </lineage>
</organism>
<keyword evidence="3" id="KW-0551">Lipid droplet</keyword>
<dbReference type="InParanoid" id="A0A6J1X1W5"/>
<feature type="compositionally biased region" description="Basic and acidic residues" evidence="4">
    <location>
        <begin position="255"/>
        <end position="264"/>
    </location>
</feature>
<evidence type="ECO:0000256" key="2">
    <source>
        <dbReference type="ARBA" id="ARBA00006311"/>
    </source>
</evidence>
<feature type="region of interest" description="Disordered" evidence="4">
    <location>
        <begin position="253"/>
        <end position="309"/>
    </location>
</feature>
<gene>
    <name evidence="6" type="primary">LOC113518877</name>
</gene>
<dbReference type="Proteomes" id="UP001652740">
    <property type="component" value="Unplaced"/>
</dbReference>